<dbReference type="InterPro" id="IPR010827">
    <property type="entry name" value="BamA/TamA_POTRA"/>
</dbReference>
<evidence type="ECO:0000256" key="5">
    <source>
        <dbReference type="ARBA" id="ARBA00023237"/>
    </source>
</evidence>
<reference evidence="7" key="1">
    <citation type="submission" date="2018-05" db="EMBL/GenBank/DDBJ databases">
        <authorList>
            <person name="Lanie J.A."/>
            <person name="Ng W.-L."/>
            <person name="Kazmierczak K.M."/>
            <person name="Andrzejewski T.M."/>
            <person name="Davidsen T.M."/>
            <person name="Wayne K.J."/>
            <person name="Tettelin H."/>
            <person name="Glass J.I."/>
            <person name="Rusch D."/>
            <person name="Podicherti R."/>
            <person name="Tsui H.-C.T."/>
            <person name="Winkler M.E."/>
        </authorList>
    </citation>
    <scope>NUCLEOTIDE SEQUENCE</scope>
</reference>
<dbReference type="PANTHER" id="PTHR12815">
    <property type="entry name" value="SORTING AND ASSEMBLY MACHINERY SAMM50 PROTEIN FAMILY MEMBER"/>
    <property type="match status" value="1"/>
</dbReference>
<evidence type="ECO:0000313" key="7">
    <source>
        <dbReference type="EMBL" id="SVD90054.1"/>
    </source>
</evidence>
<dbReference type="PROSITE" id="PS51779">
    <property type="entry name" value="POTRA"/>
    <property type="match status" value="1"/>
</dbReference>
<dbReference type="EMBL" id="UINC01180715">
    <property type="protein sequence ID" value="SVD90054.1"/>
    <property type="molecule type" value="Genomic_DNA"/>
</dbReference>
<dbReference type="PANTHER" id="PTHR12815:SF47">
    <property type="entry name" value="TRANSLOCATION AND ASSEMBLY MODULE SUBUNIT TAMA"/>
    <property type="match status" value="1"/>
</dbReference>
<dbReference type="AlphaFoldDB" id="A0A382Z3G2"/>
<evidence type="ECO:0000256" key="1">
    <source>
        <dbReference type="ARBA" id="ARBA00004370"/>
    </source>
</evidence>
<evidence type="ECO:0000256" key="2">
    <source>
        <dbReference type="ARBA" id="ARBA00022692"/>
    </source>
</evidence>
<feature type="non-terminal residue" evidence="7">
    <location>
        <position position="259"/>
    </location>
</feature>
<evidence type="ECO:0000256" key="4">
    <source>
        <dbReference type="ARBA" id="ARBA00023136"/>
    </source>
</evidence>
<dbReference type="GO" id="GO:0019867">
    <property type="term" value="C:outer membrane"/>
    <property type="evidence" value="ECO:0007669"/>
    <property type="project" value="InterPro"/>
</dbReference>
<keyword evidence="5" id="KW-0998">Cell outer membrane</keyword>
<sequence>NDSIDLEIRIYEGKQARLNKVSVIGNTKTNDHVVMREIRTKPGDLFNRSNIIRSQRELAQLGYFDPEKLNVDIDPDPVKHTVDVDYIVAEKPSDQINLQGGWGAGRVVGSLGLVFNNFSARNFFKKNAWTPLPSGDGQKLSLTASSNGIYYQNYNISFTEPWLGGKKPTSLTFSLYKSVSSNGQTGDDRESIEISGATIGLGKRLKFPDDYFTLFQNINFQQYELNNSQSFFSYTNGYSNNMSYGITLGRSSVDQPTFP</sequence>
<feature type="non-terminal residue" evidence="7">
    <location>
        <position position="1"/>
    </location>
</feature>
<gene>
    <name evidence="7" type="ORF">METZ01_LOCUS442908</name>
</gene>
<proteinExistence type="predicted"/>
<organism evidence="7">
    <name type="scientific">marine metagenome</name>
    <dbReference type="NCBI Taxonomy" id="408172"/>
    <lineage>
        <taxon>unclassified sequences</taxon>
        <taxon>metagenomes</taxon>
        <taxon>ecological metagenomes</taxon>
    </lineage>
</organism>
<name>A0A382Z3G2_9ZZZZ</name>
<dbReference type="Gene3D" id="3.10.20.310">
    <property type="entry name" value="membrane protein fhac"/>
    <property type="match status" value="1"/>
</dbReference>
<accession>A0A382Z3G2</accession>
<feature type="domain" description="POTRA" evidence="6">
    <location>
        <begin position="16"/>
        <end position="91"/>
    </location>
</feature>
<evidence type="ECO:0000256" key="3">
    <source>
        <dbReference type="ARBA" id="ARBA00022729"/>
    </source>
</evidence>
<dbReference type="InterPro" id="IPR034746">
    <property type="entry name" value="POTRA"/>
</dbReference>
<dbReference type="Gene3D" id="2.40.160.50">
    <property type="entry name" value="membrane protein fhac: a member of the omp85/tpsb transporter family"/>
    <property type="match status" value="1"/>
</dbReference>
<keyword evidence="3" id="KW-0732">Signal</keyword>
<evidence type="ECO:0000259" key="6">
    <source>
        <dbReference type="PROSITE" id="PS51779"/>
    </source>
</evidence>
<dbReference type="InterPro" id="IPR039910">
    <property type="entry name" value="D15-like"/>
</dbReference>
<keyword evidence="4" id="KW-0472">Membrane</keyword>
<protein>
    <recommendedName>
        <fullName evidence="6">POTRA domain-containing protein</fullName>
    </recommendedName>
</protein>
<keyword evidence="2" id="KW-0812">Transmembrane</keyword>
<dbReference type="Pfam" id="PF07244">
    <property type="entry name" value="POTRA"/>
    <property type="match status" value="1"/>
</dbReference>
<comment type="subcellular location">
    <subcellularLocation>
        <location evidence="1">Membrane</location>
    </subcellularLocation>
</comment>